<dbReference type="Proteomes" id="UP000192656">
    <property type="component" value="Unassembled WGS sequence"/>
</dbReference>
<gene>
    <name evidence="10" type="ORF">SAMN06297251_107104</name>
</gene>
<feature type="transmembrane region" description="Helical" evidence="5">
    <location>
        <begin position="20"/>
        <end position="40"/>
    </location>
</feature>
<dbReference type="Gene3D" id="2.40.50.100">
    <property type="match status" value="1"/>
</dbReference>
<feature type="domain" description="Multidrug resistance protein MdtA-like C-terminal permuted SH3" evidence="9">
    <location>
        <begin position="398"/>
        <end position="456"/>
    </location>
</feature>
<name>A0A1W2BSS4_9HYPH</name>
<dbReference type="Pfam" id="PF25876">
    <property type="entry name" value="HH_MFP_RND"/>
    <property type="match status" value="1"/>
</dbReference>
<dbReference type="InterPro" id="IPR006143">
    <property type="entry name" value="RND_pump_MFP"/>
</dbReference>
<evidence type="ECO:0000256" key="1">
    <source>
        <dbReference type="ARBA" id="ARBA00004196"/>
    </source>
</evidence>
<evidence type="ECO:0000259" key="6">
    <source>
        <dbReference type="Pfam" id="PF25876"/>
    </source>
</evidence>
<feature type="compositionally biased region" description="Gly residues" evidence="4">
    <location>
        <begin position="496"/>
        <end position="513"/>
    </location>
</feature>
<dbReference type="Gene3D" id="2.40.420.20">
    <property type="match status" value="1"/>
</dbReference>
<dbReference type="InterPro" id="IPR058624">
    <property type="entry name" value="MdtA-like_HH"/>
</dbReference>
<feature type="region of interest" description="Disordered" evidence="4">
    <location>
        <begin position="79"/>
        <end position="110"/>
    </location>
</feature>
<dbReference type="Pfam" id="PF25967">
    <property type="entry name" value="RND-MFP_C"/>
    <property type="match status" value="1"/>
</dbReference>
<dbReference type="Pfam" id="PF25944">
    <property type="entry name" value="Beta-barrel_RND"/>
    <property type="match status" value="1"/>
</dbReference>
<dbReference type="GO" id="GO:0015562">
    <property type="term" value="F:efflux transmembrane transporter activity"/>
    <property type="evidence" value="ECO:0007669"/>
    <property type="project" value="InterPro"/>
</dbReference>
<organism evidence="10 11">
    <name type="scientific">Fulvimarina manganoxydans</name>
    <dbReference type="NCBI Taxonomy" id="937218"/>
    <lineage>
        <taxon>Bacteria</taxon>
        <taxon>Pseudomonadati</taxon>
        <taxon>Pseudomonadota</taxon>
        <taxon>Alphaproteobacteria</taxon>
        <taxon>Hyphomicrobiales</taxon>
        <taxon>Aurantimonadaceae</taxon>
        <taxon>Fulvimarina</taxon>
    </lineage>
</organism>
<comment type="subcellular location">
    <subcellularLocation>
        <location evidence="1">Cell envelope</location>
    </subcellularLocation>
</comment>
<sequence length="527" mass="54773">MQARVTQPGRTAGQSIGVRLSTVAGLSVIAAACFFAPLAASAQEQSRGSSQENASPSIDLPLIGEIDLPSWLSFLATSESKGEKAQGGDGQGANAQGGNAGSGQGGSDRPPAVVVTAAELQSVGEEFTFIGRIQAIEEVTLQPRVNGFIEQVFFQGGEQVSVGEQLFKIEDDQYQASLQSAQAQLAGAQAQRAEAERSLKRAQELIDSGTIPQAQLDQAQASFESARASELQAEASVRQAQLNLDYTSIEAPIDGVISEAMITKGNFVSAASGTLAEIVQLDPIWGSFPIGENRLATWRRVRPDEAMPEGETTAVGGQDGTADPNPQAVVDNYRLSLRLPNSEEYQPEGAFAFVGNTVDSTTGTIEVRIRFPNPDGILLPNENVTLVAEERDPPRLPVIPQAAVQLNRDGRSVFVLDQSNNTVRRQPIETGKTLRGDVAVVSGLQDGDLVVVQGVQNIQDGAKVTPSFQNSSQTSQGPSATNGAAADAEGSSQSQGNGGPASSGDAGGGAGDGRGSESQSSGAESGQ</sequence>
<keyword evidence="5" id="KW-0812">Transmembrane</keyword>
<dbReference type="Gene3D" id="1.10.287.470">
    <property type="entry name" value="Helix hairpin bin"/>
    <property type="match status" value="1"/>
</dbReference>
<keyword evidence="5" id="KW-0472">Membrane</keyword>
<feature type="domain" description="Multidrug resistance protein MdtA-like barrel-sandwich hybrid" evidence="7">
    <location>
        <begin position="138"/>
        <end position="274"/>
    </location>
</feature>
<feature type="region of interest" description="Disordered" evidence="4">
    <location>
        <begin position="463"/>
        <end position="527"/>
    </location>
</feature>
<dbReference type="GO" id="GO:0030313">
    <property type="term" value="C:cell envelope"/>
    <property type="evidence" value="ECO:0007669"/>
    <property type="project" value="UniProtKB-SubCell"/>
</dbReference>
<proteinExistence type="inferred from homology"/>
<keyword evidence="3" id="KW-0175">Coiled coil</keyword>
<accession>A0A1W2BSS4</accession>
<protein>
    <submittedName>
        <fullName evidence="10">Membrane fusion protein, multidrug efflux system</fullName>
    </submittedName>
</protein>
<comment type="similarity">
    <text evidence="2">Belongs to the membrane fusion protein (MFP) (TC 8.A.1) family.</text>
</comment>
<feature type="compositionally biased region" description="Polar residues" evidence="4">
    <location>
        <begin position="466"/>
        <end position="482"/>
    </location>
</feature>
<dbReference type="STRING" id="937218.SAMN06297251_107104"/>
<dbReference type="EMBL" id="FWXR01000007">
    <property type="protein sequence ID" value="SMC75794.1"/>
    <property type="molecule type" value="Genomic_DNA"/>
</dbReference>
<evidence type="ECO:0000313" key="10">
    <source>
        <dbReference type="EMBL" id="SMC75794.1"/>
    </source>
</evidence>
<dbReference type="GO" id="GO:0005886">
    <property type="term" value="C:plasma membrane"/>
    <property type="evidence" value="ECO:0007669"/>
    <property type="project" value="TreeGrafter"/>
</dbReference>
<keyword evidence="11" id="KW-1185">Reference proteome</keyword>
<dbReference type="AlphaFoldDB" id="A0A1W2BSS4"/>
<dbReference type="InterPro" id="IPR058627">
    <property type="entry name" value="MdtA-like_C"/>
</dbReference>
<evidence type="ECO:0000259" key="7">
    <source>
        <dbReference type="Pfam" id="PF25917"/>
    </source>
</evidence>
<keyword evidence="5" id="KW-1133">Transmembrane helix</keyword>
<feature type="compositionally biased region" description="Low complexity" evidence="4">
    <location>
        <begin position="516"/>
        <end position="527"/>
    </location>
</feature>
<feature type="domain" description="Multidrug resistance protein MdtA-like alpha-helical hairpin" evidence="6">
    <location>
        <begin position="178"/>
        <end position="247"/>
    </location>
</feature>
<dbReference type="OrthoDB" id="9816569at2"/>
<dbReference type="PROSITE" id="PS51257">
    <property type="entry name" value="PROKAR_LIPOPROTEIN"/>
    <property type="match status" value="1"/>
</dbReference>
<evidence type="ECO:0000256" key="2">
    <source>
        <dbReference type="ARBA" id="ARBA00009477"/>
    </source>
</evidence>
<dbReference type="NCBIfam" id="TIGR01730">
    <property type="entry name" value="RND_mfp"/>
    <property type="match status" value="1"/>
</dbReference>
<reference evidence="10 11" key="1">
    <citation type="submission" date="2017-04" db="EMBL/GenBank/DDBJ databases">
        <authorList>
            <person name="Afonso C.L."/>
            <person name="Miller P.J."/>
            <person name="Scott M.A."/>
            <person name="Spackman E."/>
            <person name="Goraichik I."/>
            <person name="Dimitrov K.M."/>
            <person name="Suarez D.L."/>
            <person name="Swayne D.E."/>
        </authorList>
    </citation>
    <scope>NUCLEOTIDE SEQUENCE [LARGE SCALE GENOMIC DNA]</scope>
    <source>
        <strain evidence="10 11">CGMCC 1.10972</strain>
    </source>
</reference>
<dbReference type="PANTHER" id="PTHR30158:SF24">
    <property type="entry name" value="HLYD FAMILY SECRETION PROTEIN"/>
    <property type="match status" value="1"/>
</dbReference>
<evidence type="ECO:0000313" key="11">
    <source>
        <dbReference type="Proteomes" id="UP000192656"/>
    </source>
</evidence>
<dbReference type="Gene3D" id="2.40.30.170">
    <property type="match status" value="1"/>
</dbReference>
<evidence type="ECO:0000259" key="9">
    <source>
        <dbReference type="Pfam" id="PF25967"/>
    </source>
</evidence>
<dbReference type="InterPro" id="IPR058626">
    <property type="entry name" value="MdtA-like_b-barrel"/>
</dbReference>
<dbReference type="SUPFAM" id="SSF111369">
    <property type="entry name" value="HlyD-like secretion proteins"/>
    <property type="match status" value="1"/>
</dbReference>
<dbReference type="InterPro" id="IPR058625">
    <property type="entry name" value="MdtA-like_BSH"/>
</dbReference>
<dbReference type="Pfam" id="PF25917">
    <property type="entry name" value="BSH_RND"/>
    <property type="match status" value="1"/>
</dbReference>
<evidence type="ECO:0000256" key="5">
    <source>
        <dbReference type="SAM" id="Phobius"/>
    </source>
</evidence>
<evidence type="ECO:0000256" key="3">
    <source>
        <dbReference type="SAM" id="Coils"/>
    </source>
</evidence>
<feature type="coiled-coil region" evidence="3">
    <location>
        <begin position="171"/>
        <end position="205"/>
    </location>
</feature>
<feature type="region of interest" description="Disordered" evidence="4">
    <location>
        <begin position="306"/>
        <end position="325"/>
    </location>
</feature>
<dbReference type="PANTHER" id="PTHR30158">
    <property type="entry name" value="ACRA/E-RELATED COMPONENT OF DRUG EFFLUX TRANSPORTER"/>
    <property type="match status" value="1"/>
</dbReference>
<dbReference type="GO" id="GO:0046677">
    <property type="term" value="P:response to antibiotic"/>
    <property type="evidence" value="ECO:0007669"/>
    <property type="project" value="TreeGrafter"/>
</dbReference>
<evidence type="ECO:0000259" key="8">
    <source>
        <dbReference type="Pfam" id="PF25944"/>
    </source>
</evidence>
<evidence type="ECO:0000256" key="4">
    <source>
        <dbReference type="SAM" id="MobiDB-lite"/>
    </source>
</evidence>
<feature type="domain" description="Multidrug resistance protein MdtA-like beta-barrel" evidence="8">
    <location>
        <begin position="336"/>
        <end position="385"/>
    </location>
</feature>